<dbReference type="GO" id="GO:0005886">
    <property type="term" value="C:plasma membrane"/>
    <property type="evidence" value="ECO:0007669"/>
    <property type="project" value="TreeGrafter"/>
</dbReference>
<feature type="transmembrane region" description="Helical" evidence="5">
    <location>
        <begin position="35"/>
        <end position="53"/>
    </location>
</feature>
<keyword evidence="3 5" id="KW-1133">Transmembrane helix</keyword>
<dbReference type="EMBL" id="KB445580">
    <property type="protein sequence ID" value="EMD88540.1"/>
    <property type="molecule type" value="Genomic_DNA"/>
</dbReference>
<evidence type="ECO:0000256" key="1">
    <source>
        <dbReference type="ARBA" id="ARBA00004141"/>
    </source>
</evidence>
<evidence type="ECO:0000313" key="6">
    <source>
        <dbReference type="EMBL" id="EMD88540.1"/>
    </source>
</evidence>
<protein>
    <recommendedName>
        <fullName evidence="8">RTA1 like protein</fullName>
    </recommendedName>
</protein>
<feature type="transmembrane region" description="Helical" evidence="5">
    <location>
        <begin position="138"/>
        <end position="159"/>
    </location>
</feature>
<keyword evidence="7" id="KW-1185">Reference proteome</keyword>
<sequence length="327" mass="35940">MVIPPPAPDTCTQVGPDCPVEGTILGYYPDIGANAAYAGFFALFAIINLGLGVRYKTWTYMYRLQVAMSLGCVGEAVGYAGRIIMWNNPFDTTGFQMQICCLIISPAFISAAIYLTLKYLVISFGESWSRLRPARYTHIFIAGDLLSLVLQGAGGGIAATADFGSEAQDNGTNIMIAGVVWQVFTLTIFGFLLVEYAIRTYKHREELSDEARTLLQQKSFRCFLFAIALAFVTIFARCVYRIPELAFGWRSELMREEVDFIVLEGAMIVTAVLALTVFHPGYCFPALAKAGDNSKSVRGKSIYDDSDVEMMSARGPSQQGQAQAKDF</sequence>
<dbReference type="PANTHER" id="PTHR31465:SF8">
    <property type="entry name" value="DOMAIN PROTEIN, PUTATIVE (AFU_ORTHOLOGUE AFUA_6G14140)-RELATED"/>
    <property type="match status" value="1"/>
</dbReference>
<organism evidence="6 7">
    <name type="scientific">Cochliobolus heterostrophus (strain C5 / ATCC 48332 / race O)</name>
    <name type="common">Southern corn leaf blight fungus</name>
    <name type="synonym">Bipolaris maydis</name>
    <dbReference type="NCBI Taxonomy" id="701091"/>
    <lineage>
        <taxon>Eukaryota</taxon>
        <taxon>Fungi</taxon>
        <taxon>Dikarya</taxon>
        <taxon>Ascomycota</taxon>
        <taxon>Pezizomycotina</taxon>
        <taxon>Dothideomycetes</taxon>
        <taxon>Pleosporomycetidae</taxon>
        <taxon>Pleosporales</taxon>
        <taxon>Pleosporineae</taxon>
        <taxon>Pleosporaceae</taxon>
        <taxon>Bipolaris</taxon>
    </lineage>
</organism>
<dbReference type="Pfam" id="PF04479">
    <property type="entry name" value="RTA1"/>
    <property type="match status" value="1"/>
</dbReference>
<evidence type="ECO:0000313" key="7">
    <source>
        <dbReference type="Proteomes" id="UP000016936"/>
    </source>
</evidence>
<feature type="transmembrane region" description="Helical" evidence="5">
    <location>
        <begin position="65"/>
        <end position="84"/>
    </location>
</feature>
<dbReference type="Proteomes" id="UP000016936">
    <property type="component" value="Unassembled WGS sequence"/>
</dbReference>
<dbReference type="GO" id="GO:0000324">
    <property type="term" value="C:fungal-type vacuole"/>
    <property type="evidence" value="ECO:0007669"/>
    <property type="project" value="TreeGrafter"/>
</dbReference>
<dbReference type="InterPro" id="IPR007568">
    <property type="entry name" value="RTA1"/>
</dbReference>
<reference evidence="6 7" key="1">
    <citation type="journal article" date="2012" name="PLoS Pathog.">
        <title>Diverse lifestyles and strategies of plant pathogenesis encoded in the genomes of eighteen Dothideomycetes fungi.</title>
        <authorList>
            <person name="Ohm R.A."/>
            <person name="Feau N."/>
            <person name="Henrissat B."/>
            <person name="Schoch C.L."/>
            <person name="Horwitz B.A."/>
            <person name="Barry K.W."/>
            <person name="Condon B.J."/>
            <person name="Copeland A.C."/>
            <person name="Dhillon B."/>
            <person name="Glaser F."/>
            <person name="Hesse C.N."/>
            <person name="Kosti I."/>
            <person name="LaButti K."/>
            <person name="Lindquist E.A."/>
            <person name="Lucas S."/>
            <person name="Salamov A.A."/>
            <person name="Bradshaw R.E."/>
            <person name="Ciuffetti L."/>
            <person name="Hamelin R.C."/>
            <person name="Kema G.H.J."/>
            <person name="Lawrence C."/>
            <person name="Scott J.A."/>
            <person name="Spatafora J.W."/>
            <person name="Turgeon B.G."/>
            <person name="de Wit P.J.G.M."/>
            <person name="Zhong S."/>
            <person name="Goodwin S.B."/>
            <person name="Grigoriev I.V."/>
        </authorList>
    </citation>
    <scope>NUCLEOTIDE SEQUENCE [LARGE SCALE GENOMIC DNA]</scope>
    <source>
        <strain evidence="7">C5 / ATCC 48332 / race O</strain>
    </source>
</reference>
<dbReference type="OrthoDB" id="4521223at2759"/>
<gene>
    <name evidence="6" type="ORF">COCHEDRAFT_1205738</name>
</gene>
<evidence type="ECO:0000256" key="4">
    <source>
        <dbReference type="ARBA" id="ARBA00023136"/>
    </source>
</evidence>
<accession>M2ST63</accession>
<dbReference type="OMA" id="WIFIGVD"/>
<evidence type="ECO:0000256" key="3">
    <source>
        <dbReference type="ARBA" id="ARBA00022989"/>
    </source>
</evidence>
<feature type="transmembrane region" description="Helical" evidence="5">
    <location>
        <begin position="219"/>
        <end position="240"/>
    </location>
</feature>
<keyword evidence="4 5" id="KW-0472">Membrane</keyword>
<dbReference type="PANTHER" id="PTHR31465">
    <property type="entry name" value="PROTEIN RTA1-RELATED"/>
    <property type="match status" value="1"/>
</dbReference>
<keyword evidence="2 5" id="KW-0812">Transmembrane</keyword>
<feature type="transmembrane region" description="Helical" evidence="5">
    <location>
        <begin position="260"/>
        <end position="278"/>
    </location>
</feature>
<comment type="subcellular location">
    <subcellularLocation>
        <location evidence="1">Membrane</location>
        <topology evidence="1">Multi-pass membrane protein</topology>
    </subcellularLocation>
</comment>
<evidence type="ECO:0008006" key="8">
    <source>
        <dbReference type="Google" id="ProtNLM"/>
    </source>
</evidence>
<reference evidence="7" key="2">
    <citation type="journal article" date="2013" name="PLoS Genet.">
        <title>Comparative genome structure, secondary metabolite, and effector coding capacity across Cochliobolus pathogens.</title>
        <authorList>
            <person name="Condon B.J."/>
            <person name="Leng Y."/>
            <person name="Wu D."/>
            <person name="Bushley K.E."/>
            <person name="Ohm R.A."/>
            <person name="Otillar R."/>
            <person name="Martin J."/>
            <person name="Schackwitz W."/>
            <person name="Grimwood J."/>
            <person name="MohdZainudin N."/>
            <person name="Xue C."/>
            <person name="Wang R."/>
            <person name="Manning V.A."/>
            <person name="Dhillon B."/>
            <person name="Tu Z.J."/>
            <person name="Steffenson B.J."/>
            <person name="Salamov A."/>
            <person name="Sun H."/>
            <person name="Lowry S."/>
            <person name="LaButti K."/>
            <person name="Han J."/>
            <person name="Copeland A."/>
            <person name="Lindquist E."/>
            <person name="Barry K."/>
            <person name="Schmutz J."/>
            <person name="Baker S.E."/>
            <person name="Ciuffetti L.M."/>
            <person name="Grigoriev I.V."/>
            <person name="Zhong S."/>
            <person name="Turgeon B.G."/>
        </authorList>
    </citation>
    <scope>NUCLEOTIDE SEQUENCE [LARGE SCALE GENOMIC DNA]</scope>
    <source>
        <strain evidence="7">C5 / ATCC 48332 / race O</strain>
    </source>
</reference>
<evidence type="ECO:0000256" key="5">
    <source>
        <dbReference type="SAM" id="Phobius"/>
    </source>
</evidence>
<feature type="transmembrane region" description="Helical" evidence="5">
    <location>
        <begin position="179"/>
        <end position="198"/>
    </location>
</feature>
<name>M2ST63_COCH5</name>
<dbReference type="AlphaFoldDB" id="M2ST63"/>
<dbReference type="HOGENOM" id="CLU_033465_6_1_1"/>
<proteinExistence type="predicted"/>
<dbReference type="eggNOG" id="ENOG502QU4U">
    <property type="taxonomic scope" value="Eukaryota"/>
</dbReference>
<feature type="transmembrane region" description="Helical" evidence="5">
    <location>
        <begin position="96"/>
        <end position="117"/>
    </location>
</feature>
<evidence type="ECO:0000256" key="2">
    <source>
        <dbReference type="ARBA" id="ARBA00022692"/>
    </source>
</evidence>